<keyword evidence="4" id="KW-1185">Reference proteome</keyword>
<evidence type="ECO:0000259" key="2">
    <source>
        <dbReference type="Pfam" id="PF19701"/>
    </source>
</evidence>
<name>A0ABS4RND9_PAEXY</name>
<keyword evidence="1" id="KW-0472">Membrane</keyword>
<comment type="caution">
    <text evidence="3">The sequence shown here is derived from an EMBL/GenBank/DDBJ whole genome shotgun (WGS) entry which is preliminary data.</text>
</comment>
<evidence type="ECO:0000313" key="3">
    <source>
        <dbReference type="EMBL" id="MBP2244413.1"/>
    </source>
</evidence>
<keyword evidence="1" id="KW-0812">Transmembrane</keyword>
<reference evidence="3 4" key="1">
    <citation type="submission" date="2021-03" db="EMBL/GenBank/DDBJ databases">
        <title>Genomic Encyclopedia of Type Strains, Phase IV (KMG-IV): sequencing the most valuable type-strain genomes for metagenomic binning, comparative biology and taxonomic classification.</title>
        <authorList>
            <person name="Goeker M."/>
        </authorList>
    </citation>
    <scope>NUCLEOTIDE SEQUENCE [LARGE SCALE GENOMIC DNA]</scope>
    <source>
        <strain evidence="3 4">DSM 21292</strain>
    </source>
</reference>
<dbReference type="EMBL" id="JAGIKV010000003">
    <property type="protein sequence ID" value="MBP2244413.1"/>
    <property type="molecule type" value="Genomic_DNA"/>
</dbReference>
<dbReference type="Proteomes" id="UP000810207">
    <property type="component" value="Unassembled WGS sequence"/>
</dbReference>
<protein>
    <recommendedName>
        <fullName evidence="2">DUF6199 domain-containing protein</fullName>
    </recommendedName>
</protein>
<gene>
    <name evidence="3" type="ORF">J2Z28_001026</name>
</gene>
<feature type="domain" description="DUF6199" evidence="2">
    <location>
        <begin position="4"/>
        <end position="61"/>
    </location>
</feature>
<organism evidence="3 4">
    <name type="scientific">Paenibacillus xylanexedens</name>
    <dbReference type="NCBI Taxonomy" id="528191"/>
    <lineage>
        <taxon>Bacteria</taxon>
        <taxon>Bacillati</taxon>
        <taxon>Bacillota</taxon>
        <taxon>Bacilli</taxon>
        <taxon>Bacillales</taxon>
        <taxon>Paenibacillaceae</taxon>
        <taxon>Paenibacillus</taxon>
    </lineage>
</organism>
<evidence type="ECO:0000313" key="4">
    <source>
        <dbReference type="Proteomes" id="UP000810207"/>
    </source>
</evidence>
<proteinExistence type="predicted"/>
<keyword evidence="1" id="KW-1133">Transmembrane helix</keyword>
<accession>A0ABS4RND9</accession>
<dbReference type="Pfam" id="PF19701">
    <property type="entry name" value="DUF6199"/>
    <property type="match status" value="1"/>
</dbReference>
<dbReference type="RefSeq" id="WP_415841532.1">
    <property type="nucleotide sequence ID" value="NZ_CBCSLC010000059.1"/>
</dbReference>
<sequence>MWIFVIVFNLMGLISVFSPRTSWFLSNWWRFEGDAEPSSVSLLFYRIGGVVFLIVGISLLFREI</sequence>
<feature type="transmembrane region" description="Helical" evidence="1">
    <location>
        <begin position="43"/>
        <end position="61"/>
    </location>
</feature>
<evidence type="ECO:0000256" key="1">
    <source>
        <dbReference type="SAM" id="Phobius"/>
    </source>
</evidence>
<dbReference type="InterPro" id="IPR045679">
    <property type="entry name" value="DUF6199"/>
</dbReference>